<proteinExistence type="predicted"/>
<dbReference type="EMBL" id="JAQQWI010000018">
    <property type="protein sequence ID" value="KAK8000951.1"/>
    <property type="molecule type" value="Genomic_DNA"/>
</dbReference>
<evidence type="ECO:0000313" key="2">
    <source>
        <dbReference type="Proteomes" id="UP001396898"/>
    </source>
</evidence>
<evidence type="ECO:0000313" key="1">
    <source>
        <dbReference type="EMBL" id="KAK8000951.1"/>
    </source>
</evidence>
<dbReference type="Pfam" id="PF22814">
    <property type="entry name" value="WelO5"/>
    <property type="match status" value="1"/>
</dbReference>
<keyword evidence="2" id="KW-1185">Reference proteome</keyword>
<dbReference type="InterPro" id="IPR055091">
    <property type="entry name" value="WelO5-like"/>
</dbReference>
<comment type="caution">
    <text evidence="1">The sequence shown here is derived from an EMBL/GenBank/DDBJ whole genome shotgun (WGS) entry which is preliminary data.</text>
</comment>
<reference evidence="1 2" key="1">
    <citation type="submission" date="2023-01" db="EMBL/GenBank/DDBJ databases">
        <title>Analysis of 21 Apiospora genomes using comparative genomics revels a genus with tremendous synthesis potential of carbohydrate active enzymes and secondary metabolites.</title>
        <authorList>
            <person name="Sorensen T."/>
        </authorList>
    </citation>
    <scope>NUCLEOTIDE SEQUENCE [LARGE SCALE GENOMIC DNA]</scope>
    <source>
        <strain evidence="1 2">CBS 20057</strain>
    </source>
</reference>
<organism evidence="1 2">
    <name type="scientific">Apiospora marii</name>
    <dbReference type="NCBI Taxonomy" id="335849"/>
    <lineage>
        <taxon>Eukaryota</taxon>
        <taxon>Fungi</taxon>
        <taxon>Dikarya</taxon>
        <taxon>Ascomycota</taxon>
        <taxon>Pezizomycotina</taxon>
        <taxon>Sordariomycetes</taxon>
        <taxon>Xylariomycetidae</taxon>
        <taxon>Amphisphaeriales</taxon>
        <taxon>Apiosporaceae</taxon>
        <taxon>Apiospora</taxon>
    </lineage>
</organism>
<dbReference type="Proteomes" id="UP001396898">
    <property type="component" value="Unassembled WGS sequence"/>
</dbReference>
<protein>
    <submittedName>
        <fullName evidence="1">Signal transduction protein</fullName>
    </submittedName>
</protein>
<gene>
    <name evidence="1" type="ORF">PG991_013173</name>
</gene>
<name>A0ABR1R589_9PEZI</name>
<sequence length="260" mass="29283">MATAAQTFFNLPAQGSMNDADFFGSPPQHSLQTNWRTFHDQPVTADSVIDLFANRVPVLREKGLLSAEECDKMLQIVNTHELGSYDTETTWPRVGVSGITQYDHIKDKNAYFDSTEAAYSLQRRWRDEAGVDVLARVASKLQDATGMTVEVAREEGDREYFAGILRAVDAGMHVHADYAPYEAVGWSISKSAAQLTWNILLNQVPGGDTLIYDRQWRAPDDDVAWRKEFPKDSYQPQMLEGRPFKAMQAVPGDLTFFNPR</sequence>
<accession>A0ABR1R589</accession>